<sequence length="72" mass="7877">MNETKKWYESKAIWGAVVTIFAIVLGFFGVQIDEQTKQVLINETTAFASAAAALVGSLLAIYGRVKAEKKIK</sequence>
<evidence type="ECO:0000256" key="1">
    <source>
        <dbReference type="SAM" id="Phobius"/>
    </source>
</evidence>
<name>A0A521DUK3_9BACT</name>
<feature type="transmembrane region" description="Helical" evidence="1">
    <location>
        <begin position="44"/>
        <end position="62"/>
    </location>
</feature>
<evidence type="ECO:0000313" key="2">
    <source>
        <dbReference type="EMBL" id="SMO75399.1"/>
    </source>
</evidence>
<keyword evidence="3" id="KW-1185">Reference proteome</keyword>
<dbReference type="AlphaFoldDB" id="A0A521DUK3"/>
<keyword evidence="1" id="KW-0472">Membrane</keyword>
<protein>
    <submittedName>
        <fullName evidence="2">Uncharacterized protein</fullName>
    </submittedName>
</protein>
<reference evidence="2 3" key="1">
    <citation type="submission" date="2017-05" db="EMBL/GenBank/DDBJ databases">
        <authorList>
            <person name="Varghese N."/>
            <person name="Submissions S."/>
        </authorList>
    </citation>
    <scope>NUCLEOTIDE SEQUENCE [LARGE SCALE GENOMIC DNA]</scope>
    <source>
        <strain evidence="2 3">DSM 16304</strain>
    </source>
</reference>
<accession>A0A521DUK3</accession>
<keyword evidence="1" id="KW-0812">Transmembrane</keyword>
<keyword evidence="1" id="KW-1133">Transmembrane helix</keyword>
<proteinExistence type="predicted"/>
<dbReference type="RefSeq" id="WP_142936121.1">
    <property type="nucleotide sequence ID" value="NZ_FXTM01000026.1"/>
</dbReference>
<dbReference type="Proteomes" id="UP000317315">
    <property type="component" value="Unassembled WGS sequence"/>
</dbReference>
<feature type="transmembrane region" description="Helical" evidence="1">
    <location>
        <begin position="12"/>
        <end position="32"/>
    </location>
</feature>
<dbReference type="EMBL" id="FXTM01000026">
    <property type="protein sequence ID" value="SMO75399.1"/>
    <property type="molecule type" value="Genomic_DNA"/>
</dbReference>
<evidence type="ECO:0000313" key="3">
    <source>
        <dbReference type="Proteomes" id="UP000317315"/>
    </source>
</evidence>
<organism evidence="2 3">
    <name type="scientific">Balnearium lithotrophicum</name>
    <dbReference type="NCBI Taxonomy" id="223788"/>
    <lineage>
        <taxon>Bacteria</taxon>
        <taxon>Pseudomonadati</taxon>
        <taxon>Aquificota</taxon>
        <taxon>Aquificia</taxon>
        <taxon>Desulfurobacteriales</taxon>
        <taxon>Desulfurobacteriaceae</taxon>
        <taxon>Balnearium</taxon>
    </lineage>
</organism>
<dbReference type="OrthoDB" id="7508901at2"/>
<gene>
    <name evidence="2" type="ORF">SAMN06269117_1263</name>
</gene>